<dbReference type="InterPro" id="IPR012312">
    <property type="entry name" value="Hemerythrin-like"/>
</dbReference>
<evidence type="ECO:0000313" key="2">
    <source>
        <dbReference type="EMBL" id="AVY95091.1"/>
    </source>
</evidence>
<accession>A0A2S0PCK3</accession>
<sequence length="121" mass="13831">MKRHPLLQSLSREHQPALSLAVRLKRADAGQAVSVFAQLDQPALLTHFEEEERDWLPLLLADDERPLRERTLTEHRQLRAQLAAISDGDSARIADFAAALEAHVRFEERELFPLIERHLPG</sequence>
<protein>
    <recommendedName>
        <fullName evidence="1">Hemerythrin-like domain-containing protein</fullName>
    </recommendedName>
</protein>
<dbReference type="KEGG" id="maer:DAI18_14355"/>
<keyword evidence="3" id="KW-1185">Reference proteome</keyword>
<gene>
    <name evidence="2" type="ORF">DAI18_14355</name>
</gene>
<evidence type="ECO:0000259" key="1">
    <source>
        <dbReference type="Pfam" id="PF01814"/>
    </source>
</evidence>
<reference evidence="2 3" key="1">
    <citation type="submission" date="2018-04" db="EMBL/GenBank/DDBJ databases">
        <title>Denitrifier Microvirgula.</title>
        <authorList>
            <person name="Anderson E."/>
            <person name="Jang J."/>
            <person name="Ishii S."/>
        </authorList>
    </citation>
    <scope>NUCLEOTIDE SEQUENCE [LARGE SCALE GENOMIC DNA]</scope>
    <source>
        <strain evidence="2 3">BE2.4</strain>
    </source>
</reference>
<dbReference type="RefSeq" id="WP_107889753.1">
    <property type="nucleotide sequence ID" value="NZ_CP028519.1"/>
</dbReference>
<feature type="domain" description="Hemerythrin-like" evidence="1">
    <location>
        <begin position="10"/>
        <end position="115"/>
    </location>
</feature>
<evidence type="ECO:0000313" key="3">
    <source>
        <dbReference type="Proteomes" id="UP000244173"/>
    </source>
</evidence>
<dbReference type="OrthoDB" id="9793254at2"/>
<dbReference type="Proteomes" id="UP000244173">
    <property type="component" value="Chromosome"/>
</dbReference>
<dbReference type="Gene3D" id="1.20.120.520">
    <property type="entry name" value="nmb1532 protein domain like"/>
    <property type="match status" value="1"/>
</dbReference>
<dbReference type="Pfam" id="PF01814">
    <property type="entry name" value="Hemerythrin"/>
    <property type="match status" value="1"/>
</dbReference>
<dbReference type="STRING" id="1122240.GCA_000620105_01419"/>
<dbReference type="AlphaFoldDB" id="A0A2S0PCK3"/>
<dbReference type="EMBL" id="CP028519">
    <property type="protein sequence ID" value="AVY95091.1"/>
    <property type="molecule type" value="Genomic_DNA"/>
</dbReference>
<name>A0A2S0PCK3_9NEIS</name>
<proteinExistence type="predicted"/>
<organism evidence="2 3">
    <name type="scientific">Microvirgula aerodenitrificans</name>
    <dbReference type="NCBI Taxonomy" id="57480"/>
    <lineage>
        <taxon>Bacteria</taxon>
        <taxon>Pseudomonadati</taxon>
        <taxon>Pseudomonadota</taxon>
        <taxon>Betaproteobacteria</taxon>
        <taxon>Neisseriales</taxon>
        <taxon>Aquaspirillaceae</taxon>
        <taxon>Microvirgula</taxon>
    </lineage>
</organism>